<dbReference type="GO" id="GO:0071111">
    <property type="term" value="F:cyclic-guanylate-specific phosphodiesterase activity"/>
    <property type="evidence" value="ECO:0007669"/>
    <property type="project" value="InterPro"/>
</dbReference>
<sequence length="560" mass="64975">MQDAYSEISKEQFEKMIQLYNPCMDDYLYVYDLQNDYYRISEHATERFCLPGDSFEDAAAKHRQFVDANDIEMLIKEINEIKSGKKKFHDLYYRWLDRKHQSIWINCRGRVLDDENGNPHFLIGCINEIGERQKADNISGLLGESSFYDMIRDYDDNFPEGYFMRIGIDNLGDINGNLGMKYGDFVLRQVAECIQNNLGEEQRLFRIVADEFMIVDFSGAKTSDAVVLYKQIRRSIDRFIEQNKYQAVFTISAGILDTEGLYGGYDATLKLSEFTLNEAKNLGRNSYYIFEQETYDRFRRKRLITRNLHHAVNHDFQGFEIYFQPIVDAKTYRLVGAEALMRFSMPSEDEDGKMEPISPVEFIPILEQTGLIIPAGKWILREAVATCKKWQKAIPDFRINVNLSYVQVIKSNALDEILDTVRMYGIKPSSVGIEVTESGYLDSGPHFQKLWNGLKNNGIQVVLDDFGTGYSNLHCLGDLRPDYIKIDRSFTMKAIQNQYEHKLMNQIIDMAHSLNLTICIEGIEKSEELMDLRNLGADYIQGYLFGKPYSVQEFEKRFVE</sequence>
<dbReference type="Gene3D" id="3.30.70.270">
    <property type="match status" value="1"/>
</dbReference>
<dbReference type="InterPro" id="IPR001633">
    <property type="entry name" value="EAL_dom"/>
</dbReference>
<dbReference type="InterPro" id="IPR035965">
    <property type="entry name" value="PAS-like_dom_sf"/>
</dbReference>
<dbReference type="RefSeq" id="WP_154430779.1">
    <property type="nucleotide sequence ID" value="NZ_VUNI01000026.1"/>
</dbReference>
<dbReference type="CDD" id="cd01949">
    <property type="entry name" value="GGDEF"/>
    <property type="match status" value="1"/>
</dbReference>
<evidence type="ECO:0000259" key="1">
    <source>
        <dbReference type="PROSITE" id="PS50883"/>
    </source>
</evidence>
<dbReference type="InterPro" id="IPR050706">
    <property type="entry name" value="Cyclic-di-GMP_PDE-like"/>
</dbReference>
<dbReference type="InterPro" id="IPR000160">
    <property type="entry name" value="GGDEF_dom"/>
</dbReference>
<organism evidence="3 4">
    <name type="scientific">Roseburia porci</name>
    <dbReference type="NCBI Taxonomy" id="2605790"/>
    <lineage>
        <taxon>Bacteria</taxon>
        <taxon>Bacillati</taxon>
        <taxon>Bacillota</taxon>
        <taxon>Clostridia</taxon>
        <taxon>Lachnospirales</taxon>
        <taxon>Lachnospiraceae</taxon>
        <taxon>Roseburia</taxon>
    </lineage>
</organism>
<feature type="domain" description="GGDEF" evidence="2">
    <location>
        <begin position="159"/>
        <end position="292"/>
    </location>
</feature>
<dbReference type="Pfam" id="PF08447">
    <property type="entry name" value="PAS_3"/>
    <property type="match status" value="1"/>
</dbReference>
<dbReference type="PROSITE" id="PS50883">
    <property type="entry name" value="EAL"/>
    <property type="match status" value="1"/>
</dbReference>
<evidence type="ECO:0000259" key="2">
    <source>
        <dbReference type="PROSITE" id="PS50887"/>
    </source>
</evidence>
<protein>
    <submittedName>
        <fullName evidence="3">EAL domain-containing protein</fullName>
    </submittedName>
</protein>
<dbReference type="SUPFAM" id="SSF55073">
    <property type="entry name" value="Nucleotide cyclase"/>
    <property type="match status" value="1"/>
</dbReference>
<dbReference type="CDD" id="cd01948">
    <property type="entry name" value="EAL"/>
    <property type="match status" value="1"/>
</dbReference>
<dbReference type="Pfam" id="PF00563">
    <property type="entry name" value="EAL"/>
    <property type="match status" value="1"/>
</dbReference>
<dbReference type="NCBIfam" id="TIGR00254">
    <property type="entry name" value="GGDEF"/>
    <property type="match status" value="1"/>
</dbReference>
<comment type="caution">
    <text evidence="3">The sequence shown here is derived from an EMBL/GenBank/DDBJ whole genome shotgun (WGS) entry which is preliminary data.</text>
</comment>
<proteinExistence type="predicted"/>
<dbReference type="InterPro" id="IPR013655">
    <property type="entry name" value="PAS_fold_3"/>
</dbReference>
<dbReference type="SMART" id="SM00052">
    <property type="entry name" value="EAL"/>
    <property type="match status" value="1"/>
</dbReference>
<dbReference type="PANTHER" id="PTHR33121">
    <property type="entry name" value="CYCLIC DI-GMP PHOSPHODIESTERASE PDEF"/>
    <property type="match status" value="1"/>
</dbReference>
<dbReference type="AlphaFoldDB" id="A0A6L5YVR5"/>
<evidence type="ECO:0000313" key="3">
    <source>
        <dbReference type="EMBL" id="MST75811.1"/>
    </source>
</evidence>
<dbReference type="PROSITE" id="PS50887">
    <property type="entry name" value="GGDEF"/>
    <property type="match status" value="1"/>
</dbReference>
<dbReference type="Pfam" id="PF00990">
    <property type="entry name" value="GGDEF"/>
    <property type="match status" value="1"/>
</dbReference>
<reference evidence="3 4" key="1">
    <citation type="submission" date="2019-08" db="EMBL/GenBank/DDBJ databases">
        <title>In-depth cultivation of the pig gut microbiome towards novel bacterial diversity and tailored functional studies.</title>
        <authorList>
            <person name="Wylensek D."/>
            <person name="Hitch T.C.A."/>
            <person name="Clavel T."/>
        </authorList>
    </citation>
    <scope>NUCLEOTIDE SEQUENCE [LARGE SCALE GENOMIC DNA]</scope>
    <source>
        <strain evidence="3 4">MUC/MUC-530-WT-4D</strain>
    </source>
</reference>
<keyword evidence="4" id="KW-1185">Reference proteome</keyword>
<evidence type="ECO:0000313" key="4">
    <source>
        <dbReference type="Proteomes" id="UP000474024"/>
    </source>
</evidence>
<dbReference type="SUPFAM" id="SSF55785">
    <property type="entry name" value="PYP-like sensor domain (PAS domain)"/>
    <property type="match status" value="1"/>
</dbReference>
<dbReference type="EMBL" id="VUNI01000026">
    <property type="protein sequence ID" value="MST75811.1"/>
    <property type="molecule type" value="Genomic_DNA"/>
</dbReference>
<dbReference type="Gene3D" id="3.20.20.450">
    <property type="entry name" value="EAL domain"/>
    <property type="match status" value="1"/>
</dbReference>
<gene>
    <name evidence="3" type="ORF">FYJ75_12550</name>
</gene>
<dbReference type="InterPro" id="IPR043128">
    <property type="entry name" value="Rev_trsase/Diguanyl_cyclase"/>
</dbReference>
<name>A0A6L5YVR5_9FIRM</name>
<feature type="domain" description="EAL" evidence="1">
    <location>
        <begin position="301"/>
        <end position="560"/>
    </location>
</feature>
<dbReference type="PANTHER" id="PTHR33121:SF70">
    <property type="entry name" value="SIGNALING PROTEIN YKOW"/>
    <property type="match status" value="1"/>
</dbReference>
<dbReference type="SUPFAM" id="SSF141868">
    <property type="entry name" value="EAL domain-like"/>
    <property type="match status" value="1"/>
</dbReference>
<dbReference type="SMART" id="SM00267">
    <property type="entry name" value="GGDEF"/>
    <property type="match status" value="1"/>
</dbReference>
<dbReference type="Proteomes" id="UP000474024">
    <property type="component" value="Unassembled WGS sequence"/>
</dbReference>
<dbReference type="InterPro" id="IPR035919">
    <property type="entry name" value="EAL_sf"/>
</dbReference>
<dbReference type="InterPro" id="IPR029787">
    <property type="entry name" value="Nucleotide_cyclase"/>
</dbReference>
<dbReference type="Gene3D" id="3.30.450.20">
    <property type="entry name" value="PAS domain"/>
    <property type="match status" value="1"/>
</dbReference>
<accession>A0A6L5YVR5</accession>